<dbReference type="EMBL" id="FUWZ01000001">
    <property type="protein sequence ID" value="SJZ85499.1"/>
    <property type="molecule type" value="Genomic_DNA"/>
</dbReference>
<name>A0A1T4P214_9BACT</name>
<dbReference type="STRING" id="634771.SAMN04488128_1011865"/>
<gene>
    <name evidence="1" type="ORF">SAMN04488128_1011865</name>
</gene>
<dbReference type="AlphaFoldDB" id="A0A1T4P214"/>
<dbReference type="InterPro" id="IPR023214">
    <property type="entry name" value="HAD_sf"/>
</dbReference>
<dbReference type="Gene3D" id="3.40.50.1000">
    <property type="entry name" value="HAD superfamily/HAD-like"/>
    <property type="match status" value="1"/>
</dbReference>
<dbReference type="Proteomes" id="UP000190367">
    <property type="component" value="Unassembled WGS sequence"/>
</dbReference>
<accession>A0A1T4P214</accession>
<protein>
    <submittedName>
        <fullName evidence="1">Uncharacterized protein</fullName>
    </submittedName>
</protein>
<proteinExistence type="predicted"/>
<evidence type="ECO:0000313" key="2">
    <source>
        <dbReference type="Proteomes" id="UP000190367"/>
    </source>
</evidence>
<sequence>MHSNITIAIDFDGTCAYHRFPMIGEEIPHCITVLQRLQQQGVKLILNTMRSGRHLKDAVKWLNGRGITLYGENRNPLQRRWTGSPKVQADFYIDDAALGCPVEEDIFGRVSVNWYKMETLLEARQVLPARNRAKEKVWPLLPAK</sequence>
<organism evidence="1 2">
    <name type="scientific">Chitinophaga eiseniae</name>
    <dbReference type="NCBI Taxonomy" id="634771"/>
    <lineage>
        <taxon>Bacteria</taxon>
        <taxon>Pseudomonadati</taxon>
        <taxon>Bacteroidota</taxon>
        <taxon>Chitinophagia</taxon>
        <taxon>Chitinophagales</taxon>
        <taxon>Chitinophagaceae</taxon>
        <taxon>Chitinophaga</taxon>
    </lineage>
</organism>
<dbReference type="InterPro" id="IPR036412">
    <property type="entry name" value="HAD-like_sf"/>
</dbReference>
<dbReference type="SUPFAM" id="SSF56784">
    <property type="entry name" value="HAD-like"/>
    <property type="match status" value="1"/>
</dbReference>
<dbReference type="RefSeq" id="WP_200816942.1">
    <property type="nucleotide sequence ID" value="NZ_FUWZ01000001.1"/>
</dbReference>
<keyword evidence="2" id="KW-1185">Reference proteome</keyword>
<evidence type="ECO:0000313" key="1">
    <source>
        <dbReference type="EMBL" id="SJZ85499.1"/>
    </source>
</evidence>
<reference evidence="2" key="1">
    <citation type="submission" date="2017-02" db="EMBL/GenBank/DDBJ databases">
        <authorList>
            <person name="Varghese N."/>
            <person name="Submissions S."/>
        </authorList>
    </citation>
    <scope>NUCLEOTIDE SEQUENCE [LARGE SCALE GENOMIC DNA]</scope>
    <source>
        <strain evidence="2">DSM 22224</strain>
    </source>
</reference>